<comment type="caution">
    <text evidence="1">The sequence shown here is derived from an EMBL/GenBank/DDBJ whole genome shotgun (WGS) entry which is preliminary data.</text>
</comment>
<name>A0A542ZGW1_9MICO</name>
<accession>A0A542ZGW1</accession>
<dbReference type="Pfam" id="PF09438">
    <property type="entry name" value="DUF2017"/>
    <property type="match status" value="1"/>
</dbReference>
<sequence length="194" mass="21272">MATAFKRKGEHFVARLDDIEREVVVGLMQQVLELVEPEGVEATGDAFEDLVATIGVPRLDEAGPVEEPEDPALARLLPSGNRQDDAVASEFRRLTEHGLRERKAANLEAAIDALTGMTGDKVTLDRSQAQAVVVALTDVRLVLGERLGLRTDEDADALVERLEQAGEQDIETMLAAYYDFLTWLQESLTLVLMG</sequence>
<dbReference type="OrthoDB" id="3268479at2"/>
<reference evidence="1 2" key="1">
    <citation type="submission" date="2019-06" db="EMBL/GenBank/DDBJ databases">
        <title>Sequencing the genomes of 1000 actinobacteria strains.</title>
        <authorList>
            <person name="Klenk H.-P."/>
        </authorList>
    </citation>
    <scope>NUCLEOTIDE SEQUENCE [LARGE SCALE GENOMIC DNA]</scope>
    <source>
        <strain evidence="1 2">DSM 18082</strain>
    </source>
</reference>
<proteinExistence type="predicted"/>
<dbReference type="RefSeq" id="WP_141787541.1">
    <property type="nucleotide sequence ID" value="NZ_BAAAKX010000013.1"/>
</dbReference>
<evidence type="ECO:0000313" key="1">
    <source>
        <dbReference type="EMBL" id="TQL59529.1"/>
    </source>
</evidence>
<gene>
    <name evidence="1" type="ORF">FB474_0884</name>
</gene>
<organism evidence="1 2">
    <name type="scientific">Oryzihumus leptocrescens</name>
    <dbReference type="NCBI Taxonomy" id="297536"/>
    <lineage>
        <taxon>Bacteria</taxon>
        <taxon>Bacillati</taxon>
        <taxon>Actinomycetota</taxon>
        <taxon>Actinomycetes</taxon>
        <taxon>Micrococcales</taxon>
        <taxon>Intrasporangiaceae</taxon>
        <taxon>Oryzihumus</taxon>
    </lineage>
</organism>
<dbReference type="InterPro" id="IPR018561">
    <property type="entry name" value="AosR"/>
</dbReference>
<dbReference type="AlphaFoldDB" id="A0A542ZGW1"/>
<evidence type="ECO:0000313" key="2">
    <source>
        <dbReference type="Proteomes" id="UP000319514"/>
    </source>
</evidence>
<dbReference type="Proteomes" id="UP000319514">
    <property type="component" value="Unassembled WGS sequence"/>
</dbReference>
<keyword evidence="2" id="KW-1185">Reference proteome</keyword>
<dbReference type="EMBL" id="VFOQ01000001">
    <property type="protein sequence ID" value="TQL59529.1"/>
    <property type="molecule type" value="Genomic_DNA"/>
</dbReference>
<protein>
    <submittedName>
        <fullName evidence="1">Uncharacterized protein DUF2017</fullName>
    </submittedName>
</protein>